<dbReference type="Proteomes" id="UP000298429">
    <property type="component" value="Unassembled WGS sequence"/>
</dbReference>
<keyword evidence="2" id="KW-0732">Signal</keyword>
<evidence type="ECO:0000313" key="3">
    <source>
        <dbReference type="EMBL" id="TGM07957.1"/>
    </source>
</evidence>
<evidence type="ECO:0000256" key="1">
    <source>
        <dbReference type="SAM" id="Phobius"/>
    </source>
</evidence>
<keyword evidence="1" id="KW-1133">Transmembrane helix</keyword>
<keyword evidence="1" id="KW-0472">Membrane</keyword>
<comment type="caution">
    <text evidence="3">The sequence shown here is derived from an EMBL/GenBank/DDBJ whole genome shotgun (WGS) entry which is preliminary data.</text>
</comment>
<evidence type="ECO:0000313" key="4">
    <source>
        <dbReference type="Proteomes" id="UP000298429"/>
    </source>
</evidence>
<dbReference type="EMBL" id="RQGN01000019">
    <property type="protein sequence ID" value="TGM07957.1"/>
    <property type="molecule type" value="Genomic_DNA"/>
</dbReference>
<accession>A0A5F2BQR6</accession>
<organism evidence="3 4">
    <name type="scientific">Leptospira barantonii</name>
    <dbReference type="NCBI Taxonomy" id="2023184"/>
    <lineage>
        <taxon>Bacteria</taxon>
        <taxon>Pseudomonadati</taxon>
        <taxon>Spirochaetota</taxon>
        <taxon>Spirochaetia</taxon>
        <taxon>Leptospirales</taxon>
        <taxon>Leptospiraceae</taxon>
        <taxon>Leptospira</taxon>
    </lineage>
</organism>
<feature type="chain" id="PRO_5022873340" evidence="2">
    <location>
        <begin position="22"/>
        <end position="298"/>
    </location>
</feature>
<evidence type="ECO:0000256" key="2">
    <source>
        <dbReference type="SAM" id="SignalP"/>
    </source>
</evidence>
<dbReference type="RefSeq" id="WP_135669820.1">
    <property type="nucleotide sequence ID" value="NZ_RQGN01000019.1"/>
</dbReference>
<dbReference type="AlphaFoldDB" id="A0A5F2BQR6"/>
<sequence length="298" mass="32792">MKLNVSAVFLFLFSFALSAQANEDITNIIKGLKYQTGKVILGDKLATLNVPSNFKYINGKQSKLVLENVWGNPPGVEPLGMLFLKNQNPISDNFTYAISIDYSEEGYIKDDDAKDLDYSDLLDEMKDDMKESNEARKKDGYPSVELVGWASPPFYDEKAKKLHWAKTLKFEGSETDTLNYNIRILGRKGVIILNVIADADKLPMVNEELDAIVNSTEFNEGNRYADFNPGLDTVAAYGIGGLIAGKVLAKAGLFALLLKFWKVIALAVLGGFGVLKKFIFREKGTASTPPPSDEGPSA</sequence>
<dbReference type="Pfam" id="PF09935">
    <property type="entry name" value="DUF2167"/>
    <property type="match status" value="1"/>
</dbReference>
<dbReference type="OrthoDB" id="196355at2"/>
<reference evidence="3 4" key="1">
    <citation type="journal article" date="2019" name="PLoS Negl. Trop. Dis.">
        <title>Revisiting the worldwide diversity of Leptospira species in the environment.</title>
        <authorList>
            <person name="Vincent A.T."/>
            <person name="Schiettekatte O."/>
            <person name="Bourhy P."/>
            <person name="Veyrier F.J."/>
            <person name="Picardeau M."/>
        </authorList>
    </citation>
    <scope>NUCLEOTIDE SEQUENCE [LARGE SCALE GENOMIC DNA]</scope>
    <source>
        <strain evidence="3 4">201702444</strain>
    </source>
</reference>
<protein>
    <submittedName>
        <fullName evidence="3">DUF2167 domain-containing protein</fullName>
    </submittedName>
</protein>
<dbReference type="InterPro" id="IPR018682">
    <property type="entry name" value="DUF2167_membr"/>
</dbReference>
<feature type="transmembrane region" description="Helical" evidence="1">
    <location>
        <begin position="253"/>
        <end position="275"/>
    </location>
</feature>
<gene>
    <name evidence="3" type="ORF">EHQ76_03895</name>
</gene>
<name>A0A5F2BQR6_9LEPT</name>
<proteinExistence type="predicted"/>
<feature type="signal peptide" evidence="2">
    <location>
        <begin position="1"/>
        <end position="21"/>
    </location>
</feature>
<keyword evidence="1" id="KW-0812">Transmembrane</keyword>